<accession>A0A644T6C1</accession>
<reference evidence="1" key="1">
    <citation type="submission" date="2019-08" db="EMBL/GenBank/DDBJ databases">
        <authorList>
            <person name="Kucharzyk K."/>
            <person name="Murdoch R.W."/>
            <person name="Higgins S."/>
            <person name="Loffler F."/>
        </authorList>
    </citation>
    <scope>NUCLEOTIDE SEQUENCE</scope>
</reference>
<comment type="caution">
    <text evidence="1">The sequence shown here is derived from an EMBL/GenBank/DDBJ whole genome shotgun (WGS) entry which is preliminary data.</text>
</comment>
<name>A0A644T6C1_9ZZZZ</name>
<dbReference type="EMBL" id="VSSQ01000017">
    <property type="protein sequence ID" value="MPL62410.1"/>
    <property type="molecule type" value="Genomic_DNA"/>
</dbReference>
<evidence type="ECO:0000313" key="1">
    <source>
        <dbReference type="EMBL" id="MPL62410.1"/>
    </source>
</evidence>
<gene>
    <name evidence="1" type="ORF">SDC9_08030</name>
</gene>
<sequence>MVEKIEKDLKDKLIKSAEENKPLFRDQLVYDCYLLFKILEKNKDVKVAEAFKDFLWQKYEFAKKTSPEGGIAEIVGIEASLLNVAEYFYLLADNDKSEESEKLLKNFRENALEFFESYGKF</sequence>
<dbReference type="AlphaFoldDB" id="A0A644T6C1"/>
<organism evidence="1">
    <name type="scientific">bioreactor metagenome</name>
    <dbReference type="NCBI Taxonomy" id="1076179"/>
    <lineage>
        <taxon>unclassified sequences</taxon>
        <taxon>metagenomes</taxon>
        <taxon>ecological metagenomes</taxon>
    </lineage>
</organism>
<protein>
    <submittedName>
        <fullName evidence="1">Uncharacterized protein</fullName>
    </submittedName>
</protein>
<proteinExistence type="predicted"/>